<feature type="domain" description="Carbohydrate kinase PfkB" evidence="3">
    <location>
        <begin position="18"/>
        <end position="272"/>
    </location>
</feature>
<evidence type="ECO:0000313" key="4">
    <source>
        <dbReference type="EMBL" id="SVD55602.1"/>
    </source>
</evidence>
<dbReference type="PANTHER" id="PTHR10584:SF166">
    <property type="entry name" value="RIBOKINASE"/>
    <property type="match status" value="1"/>
</dbReference>
<dbReference type="GO" id="GO:0005829">
    <property type="term" value="C:cytosol"/>
    <property type="evidence" value="ECO:0007669"/>
    <property type="project" value="TreeGrafter"/>
</dbReference>
<dbReference type="SUPFAM" id="SSF53613">
    <property type="entry name" value="Ribokinase-like"/>
    <property type="match status" value="1"/>
</dbReference>
<dbReference type="GO" id="GO:0016301">
    <property type="term" value="F:kinase activity"/>
    <property type="evidence" value="ECO:0007669"/>
    <property type="project" value="UniProtKB-KW"/>
</dbReference>
<sequence length="273" mass="29770">MSILVVGSVALDSVETPFGKIEHALGGSATYFSIAASFFYHDIYLVGVVGTDFPKKHVDFLVSRGIDLDGLEQIEGGKTFRWGGSYVDDLNAAKTHFTDLNVFSDFQPKLPESYKNSPYVFLANINPELQINVLKQMTNPKLVVCDTMNLWIDISRPMLLETLRKVDILILNDAEARQLTGENNLTRAGKKILTFGPTRVIIKKGEHGAISLTESTFFSAPAYPLTAVVDPTGAGDSFAGGFMGSLVTLNGLSEQDIRRSIINGTVIASFNVE</sequence>
<keyword evidence="2" id="KW-0418">Kinase</keyword>
<dbReference type="InterPro" id="IPR029056">
    <property type="entry name" value="Ribokinase-like"/>
</dbReference>
<dbReference type="EMBL" id="UINC01158196">
    <property type="protein sequence ID" value="SVD55602.1"/>
    <property type="molecule type" value="Genomic_DNA"/>
</dbReference>
<evidence type="ECO:0000259" key="3">
    <source>
        <dbReference type="Pfam" id="PF00294"/>
    </source>
</evidence>
<dbReference type="InterPro" id="IPR011611">
    <property type="entry name" value="PfkB_dom"/>
</dbReference>
<proteinExistence type="predicted"/>
<dbReference type="PROSITE" id="PS00584">
    <property type="entry name" value="PFKB_KINASES_2"/>
    <property type="match status" value="1"/>
</dbReference>
<dbReference type="InterPro" id="IPR002173">
    <property type="entry name" value="Carboh/pur_kinase_PfkB_CS"/>
</dbReference>
<name>A0A382W9X9_9ZZZZ</name>
<gene>
    <name evidence="4" type="ORF">METZ01_LOCUS408456</name>
</gene>
<protein>
    <recommendedName>
        <fullName evidence="3">Carbohydrate kinase PfkB domain-containing protein</fullName>
    </recommendedName>
</protein>
<dbReference type="PANTHER" id="PTHR10584">
    <property type="entry name" value="SUGAR KINASE"/>
    <property type="match status" value="1"/>
</dbReference>
<accession>A0A382W9X9</accession>
<dbReference type="Pfam" id="PF00294">
    <property type="entry name" value="PfkB"/>
    <property type="match status" value="1"/>
</dbReference>
<evidence type="ECO:0000256" key="1">
    <source>
        <dbReference type="ARBA" id="ARBA00022679"/>
    </source>
</evidence>
<feature type="non-terminal residue" evidence="4">
    <location>
        <position position="273"/>
    </location>
</feature>
<evidence type="ECO:0000256" key="2">
    <source>
        <dbReference type="ARBA" id="ARBA00022777"/>
    </source>
</evidence>
<dbReference type="Gene3D" id="3.40.1190.20">
    <property type="match status" value="1"/>
</dbReference>
<keyword evidence="1" id="KW-0808">Transferase</keyword>
<organism evidence="4">
    <name type="scientific">marine metagenome</name>
    <dbReference type="NCBI Taxonomy" id="408172"/>
    <lineage>
        <taxon>unclassified sequences</taxon>
        <taxon>metagenomes</taxon>
        <taxon>ecological metagenomes</taxon>
    </lineage>
</organism>
<dbReference type="AlphaFoldDB" id="A0A382W9X9"/>
<reference evidence="4" key="1">
    <citation type="submission" date="2018-05" db="EMBL/GenBank/DDBJ databases">
        <authorList>
            <person name="Lanie J.A."/>
            <person name="Ng W.-L."/>
            <person name="Kazmierczak K.M."/>
            <person name="Andrzejewski T.M."/>
            <person name="Davidsen T.M."/>
            <person name="Wayne K.J."/>
            <person name="Tettelin H."/>
            <person name="Glass J.I."/>
            <person name="Rusch D."/>
            <person name="Podicherti R."/>
            <person name="Tsui H.-C.T."/>
            <person name="Winkler M.E."/>
        </authorList>
    </citation>
    <scope>NUCLEOTIDE SEQUENCE</scope>
</reference>